<reference evidence="3 4" key="1">
    <citation type="journal article" date="2022" name="Int. J. Syst. Evol. Microbiol.">
        <title>Pseudocitrobacter corydidari sp. nov., isolated from the Asian emerald cockroach Corydidarum magnifica.</title>
        <authorList>
            <person name="Guzman J."/>
            <person name="Poehlein A."/>
            <person name="Glaeser S.P."/>
            <person name="Schwengers O."/>
            <person name="Blom J."/>
            <person name="Hollensteiner J."/>
            <person name="Kampfer P."/>
            <person name="Vilcinskas A."/>
        </authorList>
    </citation>
    <scope>NUCLEOTIDE SEQUENCE [LARGE SCALE GENOMIC DNA]</scope>
    <source>
        <strain evidence="3">G163CM</strain>
    </source>
</reference>
<protein>
    <submittedName>
        <fullName evidence="3">Antitoxin PrlF</fullName>
    </submittedName>
</protein>
<proteinExistence type="predicted"/>
<keyword evidence="4" id="KW-1185">Reference proteome</keyword>
<dbReference type="RefSeq" id="WP_231826149.1">
    <property type="nucleotide sequence ID" value="NZ_CP087880.1"/>
</dbReference>
<evidence type="ECO:0000313" key="4">
    <source>
        <dbReference type="Proteomes" id="UP001199659"/>
    </source>
</evidence>
<keyword evidence="1" id="KW-0238">DNA-binding</keyword>
<dbReference type="EMBL" id="CP087880">
    <property type="protein sequence ID" value="UGS43407.1"/>
    <property type="molecule type" value="Genomic_DNA"/>
</dbReference>
<sequence>MLAYARSDAVLTTESKVTVRGQTTLPTPVREALKLKPGEDSIQYDILPGGQVLMSRVGDEQEDHTMKAFLQFLDTDIQNHPQQLRPFDMHQGRTLVSGMDINIDDEIGDDD</sequence>
<dbReference type="InterPro" id="IPR031848">
    <property type="entry name" value="PrlF_antitoxin"/>
</dbReference>
<dbReference type="PROSITE" id="PS51740">
    <property type="entry name" value="SPOVT_ABRB"/>
    <property type="match status" value="1"/>
</dbReference>
<feature type="domain" description="SpoVT-AbrB" evidence="2">
    <location>
        <begin position="12"/>
        <end position="59"/>
    </location>
</feature>
<dbReference type="NCBIfam" id="NF007429">
    <property type="entry name" value="PRK09974.1"/>
    <property type="match status" value="1"/>
</dbReference>
<gene>
    <name evidence="3" type="primary">prlF</name>
    <name evidence="3" type="ORF">G163CM_41810</name>
</gene>
<evidence type="ECO:0000259" key="2">
    <source>
        <dbReference type="PROSITE" id="PS51740"/>
    </source>
</evidence>
<accession>A0ABY3S9E3</accession>
<dbReference type="Pfam" id="PF15937">
    <property type="entry name" value="PrlF_antitoxin"/>
    <property type="match status" value="1"/>
</dbReference>
<organism evidence="3 4">
    <name type="scientific">Pseudocitrobacter corydidari</name>
    <dbReference type="NCBI Taxonomy" id="2891570"/>
    <lineage>
        <taxon>Bacteria</taxon>
        <taxon>Pseudomonadati</taxon>
        <taxon>Pseudomonadota</taxon>
        <taxon>Gammaproteobacteria</taxon>
        <taxon>Enterobacterales</taxon>
        <taxon>Enterobacteriaceae</taxon>
        <taxon>Pseudocitrobacter</taxon>
    </lineage>
</organism>
<evidence type="ECO:0000256" key="1">
    <source>
        <dbReference type="PROSITE-ProRule" id="PRU01076"/>
    </source>
</evidence>
<evidence type="ECO:0000313" key="3">
    <source>
        <dbReference type="EMBL" id="UGS43407.1"/>
    </source>
</evidence>
<dbReference type="Gene3D" id="2.10.260.10">
    <property type="match status" value="1"/>
</dbReference>
<name>A0ABY3S9E3_9ENTR</name>
<dbReference type="InterPro" id="IPR007159">
    <property type="entry name" value="SpoVT-AbrB_dom"/>
</dbReference>
<dbReference type="Proteomes" id="UP001199659">
    <property type="component" value="Chromosome"/>
</dbReference>